<dbReference type="AlphaFoldDB" id="A0A6J6ZKD5"/>
<organism evidence="1">
    <name type="scientific">freshwater metagenome</name>
    <dbReference type="NCBI Taxonomy" id="449393"/>
    <lineage>
        <taxon>unclassified sequences</taxon>
        <taxon>metagenomes</taxon>
        <taxon>ecological metagenomes</taxon>
    </lineage>
</organism>
<name>A0A6J6ZKD5_9ZZZZ</name>
<accession>A0A6J6ZKD5</accession>
<dbReference type="EMBL" id="CAFABD010000034">
    <property type="protein sequence ID" value="CAB4820953.1"/>
    <property type="molecule type" value="Genomic_DNA"/>
</dbReference>
<sequence>MMSVPRPAIFVATVTAPVTPARAIIAASRS</sequence>
<gene>
    <name evidence="1" type="ORF">UFOPK3166_00350</name>
</gene>
<proteinExistence type="predicted"/>
<reference evidence="1" key="1">
    <citation type="submission" date="2020-05" db="EMBL/GenBank/DDBJ databases">
        <authorList>
            <person name="Chiriac C."/>
            <person name="Salcher M."/>
            <person name="Ghai R."/>
            <person name="Kavagutti S V."/>
        </authorList>
    </citation>
    <scope>NUCLEOTIDE SEQUENCE</scope>
</reference>
<evidence type="ECO:0000313" key="1">
    <source>
        <dbReference type="EMBL" id="CAB4820953.1"/>
    </source>
</evidence>
<protein>
    <submittedName>
        <fullName evidence="1">Unannotated protein</fullName>
    </submittedName>
</protein>